<name>A0A9X3LWA2_9CORY</name>
<evidence type="ECO:0000256" key="6">
    <source>
        <dbReference type="SAM" id="Phobius"/>
    </source>
</evidence>
<evidence type="ECO:0000313" key="7">
    <source>
        <dbReference type="EMBL" id="MCZ9293723.1"/>
    </source>
</evidence>
<feature type="transmembrane region" description="Helical" evidence="6">
    <location>
        <begin position="131"/>
        <end position="152"/>
    </location>
</feature>
<evidence type="ECO:0000256" key="4">
    <source>
        <dbReference type="ARBA" id="ARBA00022989"/>
    </source>
</evidence>
<comment type="caution">
    <text evidence="7">The sequence shown here is derived from an EMBL/GenBank/DDBJ whole genome shotgun (WGS) entry which is preliminary data.</text>
</comment>
<keyword evidence="2" id="KW-1003">Cell membrane</keyword>
<dbReference type="PANTHER" id="PTHR30213">
    <property type="entry name" value="INNER MEMBRANE PROTEIN YHJD"/>
    <property type="match status" value="1"/>
</dbReference>
<feature type="transmembrane region" description="Helical" evidence="6">
    <location>
        <begin position="71"/>
        <end position="92"/>
    </location>
</feature>
<dbReference type="GO" id="GO:0005886">
    <property type="term" value="C:plasma membrane"/>
    <property type="evidence" value="ECO:0007669"/>
    <property type="project" value="UniProtKB-SubCell"/>
</dbReference>
<keyword evidence="4 6" id="KW-1133">Transmembrane helix</keyword>
<evidence type="ECO:0000256" key="2">
    <source>
        <dbReference type="ARBA" id="ARBA00022475"/>
    </source>
</evidence>
<dbReference type="InterPro" id="IPR017039">
    <property type="entry name" value="Virul_fac_BrkB"/>
</dbReference>
<gene>
    <name evidence="7" type="ORF">L8U60_04400</name>
</gene>
<accession>A0A9X3LWA2</accession>
<evidence type="ECO:0000256" key="3">
    <source>
        <dbReference type="ARBA" id="ARBA00022692"/>
    </source>
</evidence>
<keyword evidence="8" id="KW-1185">Reference proteome</keyword>
<feature type="transmembrane region" description="Helical" evidence="6">
    <location>
        <begin position="298"/>
        <end position="320"/>
    </location>
</feature>
<feature type="transmembrane region" description="Helical" evidence="6">
    <location>
        <begin position="233"/>
        <end position="253"/>
    </location>
</feature>
<dbReference type="EMBL" id="JAKMUS010000005">
    <property type="protein sequence ID" value="MCZ9293723.1"/>
    <property type="molecule type" value="Genomic_DNA"/>
</dbReference>
<reference evidence="7" key="1">
    <citation type="submission" date="2022-02" db="EMBL/GenBank/DDBJ databases">
        <title>Corynebacterium sp. from urogenital microbiome.</title>
        <authorList>
            <person name="Cappelli E.A."/>
            <person name="Ribeiro T.G."/>
            <person name="Peixe L."/>
        </authorList>
    </citation>
    <scope>NUCLEOTIDE SEQUENCE</scope>
    <source>
        <strain evidence="7">C8Ua_172</strain>
    </source>
</reference>
<evidence type="ECO:0000313" key="8">
    <source>
        <dbReference type="Proteomes" id="UP001146468"/>
    </source>
</evidence>
<keyword evidence="5 6" id="KW-0472">Membrane</keyword>
<protein>
    <submittedName>
        <fullName evidence="7">YihY/virulence factor BrkB family protein</fullName>
    </submittedName>
</protein>
<feature type="transmembrane region" description="Helical" evidence="6">
    <location>
        <begin position="173"/>
        <end position="198"/>
    </location>
</feature>
<evidence type="ECO:0000256" key="5">
    <source>
        <dbReference type="ARBA" id="ARBA00023136"/>
    </source>
</evidence>
<organism evidence="7 8">
    <name type="scientific">Corynebacterium meitnerae</name>
    <dbReference type="NCBI Taxonomy" id="2913498"/>
    <lineage>
        <taxon>Bacteria</taxon>
        <taxon>Bacillati</taxon>
        <taxon>Actinomycetota</taxon>
        <taxon>Actinomycetes</taxon>
        <taxon>Mycobacteriales</taxon>
        <taxon>Corynebacteriaceae</taxon>
        <taxon>Corynebacterium</taxon>
    </lineage>
</organism>
<sequence>MEHSLIDGTRPPLVRPYGPGAIDTLDPAVNDSEVLHRSNRLGKKAWKLVLARTVFDLGPLAITDRGASMTFFSVTAFAPMLLAFYSTVTLLFPTDQDELRGMIGGFIGNTVPEALQPQAMDLFLTVVGTPAQSTIALVLSIIISLLSASAYVRAFSRSTNVIYGRTEGRSLWVTWLHMWAITLLLVAGLVVVVAALVLREDLINAVVGPIAEPLGLQGVVNYLNQILLPVWEWLRYPAVVVTAVVLLSCLFYFAPNVRPGRFRLLTVGAVFAMLIIGAEWALFGWYVSTFGVRSAYGAFGAVLAVLVAIWGMNIVLLLGVKLDAEILRAKELQKGIEASDMIQAAPRADNAVRFRRRIDAWLERLAEEVLRDTCQDEKNKNEIDSDF</sequence>
<dbReference type="PANTHER" id="PTHR30213:SF0">
    <property type="entry name" value="UPF0761 MEMBRANE PROTEIN YIHY"/>
    <property type="match status" value="1"/>
</dbReference>
<dbReference type="RefSeq" id="WP_269965166.1">
    <property type="nucleotide sequence ID" value="NZ_JAKMUS010000005.1"/>
</dbReference>
<dbReference type="Proteomes" id="UP001146468">
    <property type="component" value="Unassembled WGS sequence"/>
</dbReference>
<proteinExistence type="predicted"/>
<keyword evidence="3 6" id="KW-0812">Transmembrane</keyword>
<comment type="subcellular location">
    <subcellularLocation>
        <location evidence="1">Cell membrane</location>
        <topology evidence="1">Multi-pass membrane protein</topology>
    </subcellularLocation>
</comment>
<dbReference type="Pfam" id="PF03631">
    <property type="entry name" value="Virul_fac_BrkB"/>
    <property type="match status" value="1"/>
</dbReference>
<evidence type="ECO:0000256" key="1">
    <source>
        <dbReference type="ARBA" id="ARBA00004651"/>
    </source>
</evidence>
<dbReference type="AlphaFoldDB" id="A0A9X3LWA2"/>
<feature type="transmembrane region" description="Helical" evidence="6">
    <location>
        <begin position="265"/>
        <end position="286"/>
    </location>
</feature>